<reference evidence="2" key="1">
    <citation type="journal article" date="2019" name="Int. J. Syst. Evol. Microbiol.">
        <title>The Global Catalogue of Microorganisms (GCM) 10K type strain sequencing project: providing services to taxonomists for standard genome sequencing and annotation.</title>
        <authorList>
            <consortium name="The Broad Institute Genomics Platform"/>
            <consortium name="The Broad Institute Genome Sequencing Center for Infectious Disease"/>
            <person name="Wu L."/>
            <person name="Ma J."/>
        </authorList>
    </citation>
    <scope>NUCLEOTIDE SEQUENCE [LARGE SCALE GENOMIC DNA]</scope>
    <source>
        <strain evidence="2">CCM 7435</strain>
    </source>
</reference>
<protein>
    <submittedName>
        <fullName evidence="1">DUF3363 domain-containing protein</fullName>
    </submittedName>
</protein>
<evidence type="ECO:0000313" key="1">
    <source>
        <dbReference type="EMBL" id="MFD2143503.1"/>
    </source>
</evidence>
<name>A0ABW4Z502_9HYPH</name>
<organism evidence="1 2">
    <name type="scientific">Ancylobacter oerskovii</name>
    <dbReference type="NCBI Taxonomy" id="459519"/>
    <lineage>
        <taxon>Bacteria</taxon>
        <taxon>Pseudomonadati</taxon>
        <taxon>Pseudomonadota</taxon>
        <taxon>Alphaproteobacteria</taxon>
        <taxon>Hyphomicrobiales</taxon>
        <taxon>Xanthobacteraceae</taxon>
        <taxon>Ancylobacter</taxon>
    </lineage>
</organism>
<gene>
    <name evidence="1" type="ORF">ACFSNC_24210</name>
</gene>
<evidence type="ECO:0000313" key="2">
    <source>
        <dbReference type="Proteomes" id="UP001597299"/>
    </source>
</evidence>
<dbReference type="Pfam" id="PF11843">
    <property type="entry name" value="DUF3363"/>
    <property type="match status" value="1"/>
</dbReference>
<accession>A0ABW4Z502</accession>
<dbReference type="EMBL" id="JBHUHD010000004">
    <property type="protein sequence ID" value="MFD2143503.1"/>
    <property type="molecule type" value="Genomic_DNA"/>
</dbReference>
<proteinExistence type="predicted"/>
<dbReference type="InterPro" id="IPR021795">
    <property type="entry name" value="DUF3363"/>
</dbReference>
<dbReference type="RefSeq" id="WP_213351868.1">
    <property type="nucleotide sequence ID" value="NZ_JAHBGB010000012.1"/>
</dbReference>
<dbReference type="Proteomes" id="UP001597299">
    <property type="component" value="Unassembled WGS sequence"/>
</dbReference>
<keyword evidence="2" id="KW-1185">Reference proteome</keyword>
<sequence>MTGRVLGKGLAGNGPSETTYLVVDGIDARVHHVEFPDATRLDGLQRGMIVEVTPPITQPRMVDLNILGNTDGTGIYNPSTHLARIRDRFTEQGKGPEAYIRSHVRRLEALRRAGHVQRVHAEHWTGPSRRFCLSEALPTTARSPE</sequence>
<comment type="caution">
    <text evidence="1">The sequence shown here is derived from an EMBL/GenBank/DDBJ whole genome shotgun (WGS) entry which is preliminary data.</text>
</comment>